<comment type="caution">
    <text evidence="4">The sequence shown here is derived from an EMBL/GenBank/DDBJ whole genome shotgun (WGS) entry which is preliminary data.</text>
</comment>
<reference evidence="4 5" key="1">
    <citation type="journal article" date="2021" name="Int. J. Syst. Evol. Microbiol.">
        <title>Steroidobacter gossypii sp. nov., isolated from soil of cotton cropping field.</title>
        <authorList>
            <person name="Huang R."/>
            <person name="Yang S."/>
            <person name="Zhen C."/>
            <person name="Liu W."/>
        </authorList>
    </citation>
    <scope>NUCLEOTIDE SEQUENCE [LARGE SCALE GENOMIC DNA]</scope>
    <source>
        <strain evidence="4 5">S1-65</strain>
    </source>
</reference>
<feature type="domain" description="Protein kinase" evidence="3">
    <location>
        <begin position="83"/>
        <end position="387"/>
    </location>
</feature>
<evidence type="ECO:0000256" key="1">
    <source>
        <dbReference type="PROSITE-ProRule" id="PRU00339"/>
    </source>
</evidence>
<evidence type="ECO:0000313" key="5">
    <source>
        <dbReference type="Proteomes" id="UP000661077"/>
    </source>
</evidence>
<sequence>MTQTLQLEEALFSSALALPESERARFLDRACGDDRSLRERIDALLSGVQPADDFISPIIPSAAADSKRSWLEEHAEVEAIGPYRLLHQIGEGGCGVVYLAEQSQPLQRQVALKIIKLGMDTRAVVSRFQAERQVLAMMDHPGIATVFDAGSTPTGRPYFVMELVRGIKITDYCAQCRLTLEERIRLFIQVCHAIQHAHAKGVIHRDIKPSNILVTLHEGAALAKVIDFGVAKATQGRVGDHTQFTAFDQFVGTPAYMSPEQTYPGNGAVDAQSDIYALGVLLYELLTGCLPFDVNAVSDSQIAAIKQRIRGDEPQRPSHKLRTLSPEQAAVAIARVRVPLAQLSKHLQGELDWIVLRCLEKEPGRRYASATELAQDLERHLRNEPVLARPHTAVYALAKFARRHRAVVGMFAVFVLFLVGATAVSAWLAVRARQAEHRAQIEAASREQVINFLRDDLLAQAGPDEQPEPDVKLRTVLDRAAAKARERFVDQPLIEANVQYTLATTYDALGAYATAREHHERALELRRQQLGEDHPETLQSRAQLVSIMIAESSYEEAEPLAMETLDRMTRVRGAEHSDTLAHAGNVALLLYQRGKFEQMVSLLEKILPTQQRILGEAHEETLSTMNNLAIGYRNQGRYLNAQQLHAQELAICRKAFGPEHPSTLTSMNNLANTHADLGQWDQAMALNGEAFEISRRIAGEDHPETLIIRHNLATSHREIGDLQTAERLQTQTVELSRRTIGVDHTNTLRAENLLASIYRDRGELGAAAKLQASVVERATKAYGADHPLAIVTATHLAQTYQEQGNLARAETLLREVAPRAIEVFGPTESYTLDLNDRLASVLIERGNFSDALELLRETSAQRERNAPTHWRTLKTQSLLGVALAGAGLREESEKVLKSTYERLMVTRLPAYEARLRQRTAQALVALYATWNKPAEAARWRETVTTM</sequence>
<dbReference type="SUPFAM" id="SSF48452">
    <property type="entry name" value="TPR-like"/>
    <property type="match status" value="4"/>
</dbReference>
<feature type="transmembrane region" description="Helical" evidence="2">
    <location>
        <begin position="407"/>
        <end position="430"/>
    </location>
</feature>
<dbReference type="RefSeq" id="WP_203168995.1">
    <property type="nucleotide sequence ID" value="NZ_JAEVLS010000004.1"/>
</dbReference>
<dbReference type="PANTHER" id="PTHR46082">
    <property type="entry name" value="ATP/GTP-BINDING PROTEIN-RELATED"/>
    <property type="match status" value="1"/>
</dbReference>
<evidence type="ECO:0000256" key="2">
    <source>
        <dbReference type="SAM" id="Phobius"/>
    </source>
</evidence>
<dbReference type="SUPFAM" id="SSF56112">
    <property type="entry name" value="Protein kinase-like (PK-like)"/>
    <property type="match status" value="1"/>
</dbReference>
<dbReference type="InterPro" id="IPR008271">
    <property type="entry name" value="Ser/Thr_kinase_AS"/>
</dbReference>
<dbReference type="InterPro" id="IPR000719">
    <property type="entry name" value="Prot_kinase_dom"/>
</dbReference>
<dbReference type="Proteomes" id="UP000661077">
    <property type="component" value="Unassembled WGS sequence"/>
</dbReference>
<dbReference type="Gene3D" id="1.25.40.10">
    <property type="entry name" value="Tetratricopeptide repeat domain"/>
    <property type="match status" value="3"/>
</dbReference>
<feature type="repeat" description="TPR" evidence="1">
    <location>
        <begin position="496"/>
        <end position="529"/>
    </location>
</feature>
<dbReference type="InterPro" id="IPR019734">
    <property type="entry name" value="TPR_rpt"/>
</dbReference>
<keyword evidence="2" id="KW-0812">Transmembrane</keyword>
<dbReference type="CDD" id="cd14014">
    <property type="entry name" value="STKc_PknB_like"/>
    <property type="match status" value="1"/>
</dbReference>
<keyword evidence="5" id="KW-1185">Reference proteome</keyword>
<dbReference type="Pfam" id="PF00069">
    <property type="entry name" value="Pkinase"/>
    <property type="match status" value="1"/>
</dbReference>
<dbReference type="PROSITE" id="PS00108">
    <property type="entry name" value="PROTEIN_KINASE_ST"/>
    <property type="match status" value="1"/>
</dbReference>
<protein>
    <submittedName>
        <fullName evidence="4">Serine/threonine protein kinase</fullName>
    </submittedName>
</protein>
<keyword evidence="1" id="KW-0802">TPR repeat</keyword>
<dbReference type="Pfam" id="PF13424">
    <property type="entry name" value="TPR_12"/>
    <property type="match status" value="3"/>
</dbReference>
<name>A0ABS1X0W0_9GAMM</name>
<dbReference type="EMBL" id="JAEVLS010000004">
    <property type="protein sequence ID" value="MBM0106880.1"/>
    <property type="molecule type" value="Genomic_DNA"/>
</dbReference>
<keyword evidence="4" id="KW-0808">Transferase</keyword>
<dbReference type="PANTHER" id="PTHR46082:SF6">
    <property type="entry name" value="AAA+ ATPASE DOMAIN-CONTAINING PROTEIN-RELATED"/>
    <property type="match status" value="1"/>
</dbReference>
<dbReference type="Gene3D" id="1.10.510.10">
    <property type="entry name" value="Transferase(Phosphotransferase) domain 1"/>
    <property type="match status" value="1"/>
</dbReference>
<keyword evidence="4" id="KW-0723">Serine/threonine-protein kinase</keyword>
<keyword evidence="2" id="KW-0472">Membrane</keyword>
<dbReference type="InterPro" id="IPR011990">
    <property type="entry name" value="TPR-like_helical_dom_sf"/>
</dbReference>
<dbReference type="PROSITE" id="PS50005">
    <property type="entry name" value="TPR"/>
    <property type="match status" value="1"/>
</dbReference>
<evidence type="ECO:0000313" key="4">
    <source>
        <dbReference type="EMBL" id="MBM0106880.1"/>
    </source>
</evidence>
<keyword evidence="4" id="KW-0418">Kinase</keyword>
<evidence type="ECO:0000259" key="3">
    <source>
        <dbReference type="PROSITE" id="PS50011"/>
    </source>
</evidence>
<dbReference type="InterPro" id="IPR053137">
    <property type="entry name" value="NLR-like"/>
</dbReference>
<dbReference type="PROSITE" id="PS50011">
    <property type="entry name" value="PROTEIN_KINASE_DOM"/>
    <property type="match status" value="1"/>
</dbReference>
<dbReference type="Gene3D" id="3.30.200.20">
    <property type="entry name" value="Phosphorylase Kinase, domain 1"/>
    <property type="match status" value="1"/>
</dbReference>
<dbReference type="SMART" id="SM00028">
    <property type="entry name" value="TPR"/>
    <property type="match status" value="3"/>
</dbReference>
<organism evidence="4 5">
    <name type="scientific">Steroidobacter gossypii</name>
    <dbReference type="NCBI Taxonomy" id="2805490"/>
    <lineage>
        <taxon>Bacteria</taxon>
        <taxon>Pseudomonadati</taxon>
        <taxon>Pseudomonadota</taxon>
        <taxon>Gammaproteobacteria</taxon>
        <taxon>Steroidobacterales</taxon>
        <taxon>Steroidobacteraceae</taxon>
        <taxon>Steroidobacter</taxon>
    </lineage>
</organism>
<keyword evidence="2" id="KW-1133">Transmembrane helix</keyword>
<dbReference type="SMART" id="SM00220">
    <property type="entry name" value="S_TKc"/>
    <property type="match status" value="1"/>
</dbReference>
<dbReference type="InterPro" id="IPR011009">
    <property type="entry name" value="Kinase-like_dom_sf"/>
</dbReference>
<dbReference type="GO" id="GO:0004674">
    <property type="term" value="F:protein serine/threonine kinase activity"/>
    <property type="evidence" value="ECO:0007669"/>
    <property type="project" value="UniProtKB-KW"/>
</dbReference>
<accession>A0ABS1X0W0</accession>
<dbReference type="Pfam" id="PF13374">
    <property type="entry name" value="TPR_10"/>
    <property type="match status" value="2"/>
</dbReference>
<proteinExistence type="predicted"/>
<gene>
    <name evidence="4" type="ORF">JM946_19265</name>
</gene>